<organism evidence="2 3">
    <name type="scientific">Rhodofomes roseus</name>
    <dbReference type="NCBI Taxonomy" id="34475"/>
    <lineage>
        <taxon>Eukaryota</taxon>
        <taxon>Fungi</taxon>
        <taxon>Dikarya</taxon>
        <taxon>Basidiomycota</taxon>
        <taxon>Agaricomycotina</taxon>
        <taxon>Agaricomycetes</taxon>
        <taxon>Polyporales</taxon>
        <taxon>Rhodofomes</taxon>
    </lineage>
</organism>
<dbReference type="Proteomes" id="UP000298390">
    <property type="component" value="Unassembled WGS sequence"/>
</dbReference>
<dbReference type="InterPro" id="IPR043151">
    <property type="entry name" value="BAH_sf"/>
</dbReference>
<reference evidence="2 3" key="1">
    <citation type="submission" date="2019-01" db="EMBL/GenBank/DDBJ databases">
        <title>Genome sequencing of the rare red list fungi Fomitopsis rosea.</title>
        <authorList>
            <person name="Buettner E."/>
            <person name="Kellner H."/>
        </authorList>
    </citation>
    <scope>NUCLEOTIDE SEQUENCE [LARGE SCALE GENOMIC DNA]</scope>
    <source>
        <strain evidence="2 3">DSM 105464</strain>
    </source>
</reference>
<dbReference type="GO" id="GO:0003682">
    <property type="term" value="F:chromatin binding"/>
    <property type="evidence" value="ECO:0007669"/>
    <property type="project" value="InterPro"/>
</dbReference>
<dbReference type="EMBL" id="SEKV01000456">
    <property type="protein sequence ID" value="TFY57055.1"/>
    <property type="molecule type" value="Genomic_DNA"/>
</dbReference>
<evidence type="ECO:0000313" key="3">
    <source>
        <dbReference type="Proteomes" id="UP000298390"/>
    </source>
</evidence>
<gene>
    <name evidence="2" type="ORF">EVJ58_g7260</name>
</gene>
<dbReference type="PROSITE" id="PS51038">
    <property type="entry name" value="BAH"/>
    <property type="match status" value="1"/>
</dbReference>
<evidence type="ECO:0000259" key="1">
    <source>
        <dbReference type="PROSITE" id="PS51038"/>
    </source>
</evidence>
<name>A0A4Y9Y3V9_9APHY</name>
<accession>A0A4Y9Y3V9</accession>
<sequence length="357" mass="42196">MPSRCARCLRISDEECMVAEEVWKGYKDVDTVRLHNMPPIGLLEVSSVLTCHIDDFVCVYPRLPADGVEEREDADAESTLFWLARISGLRHSRRNPHAPVLVRLQWFYTRHDIKNWMNYQKLNEDTRIVLADMGRKEVVYSNHYDILEADVIERCIDIIPFPMNPELNALAHANVWYWRGFALNIERDEVKIRFSAPKICWEEHCHFDQRYRPDHHTIRYCDWCHVWAHTACCAPWDDDLSNHAPYTDALLDAAVPAEAKQVFMCPLIRDPWFRARWWGLEAAIIYTRTMVEEYPKVFRVPHWKTLWNENMVAELKTRGSKLHQESLQDELQPILDAYIARHVTAPKYSCRECGRWM</sequence>
<protein>
    <recommendedName>
        <fullName evidence="1">BAH domain-containing protein</fullName>
    </recommendedName>
</protein>
<dbReference type="PANTHER" id="PTHR46364">
    <property type="entry name" value="OS08G0421900 PROTEIN"/>
    <property type="match status" value="1"/>
</dbReference>
<feature type="domain" description="BAH" evidence="1">
    <location>
        <begin position="60"/>
        <end position="198"/>
    </location>
</feature>
<dbReference type="InterPro" id="IPR001025">
    <property type="entry name" value="BAH_dom"/>
</dbReference>
<dbReference type="AlphaFoldDB" id="A0A4Y9Y3V9"/>
<proteinExistence type="predicted"/>
<comment type="caution">
    <text evidence="2">The sequence shown here is derived from an EMBL/GenBank/DDBJ whole genome shotgun (WGS) entry which is preliminary data.</text>
</comment>
<dbReference type="Gene3D" id="2.30.30.490">
    <property type="match status" value="1"/>
</dbReference>
<evidence type="ECO:0000313" key="2">
    <source>
        <dbReference type="EMBL" id="TFY57055.1"/>
    </source>
</evidence>